<accession>A0ABR0ME36</accession>
<dbReference type="Proteomes" id="UP001358586">
    <property type="component" value="Chromosome 13"/>
</dbReference>
<organism evidence="1 2">
    <name type="scientific">Gossypium arboreum</name>
    <name type="common">Tree cotton</name>
    <name type="synonym">Gossypium nanking</name>
    <dbReference type="NCBI Taxonomy" id="29729"/>
    <lineage>
        <taxon>Eukaryota</taxon>
        <taxon>Viridiplantae</taxon>
        <taxon>Streptophyta</taxon>
        <taxon>Embryophyta</taxon>
        <taxon>Tracheophyta</taxon>
        <taxon>Spermatophyta</taxon>
        <taxon>Magnoliopsida</taxon>
        <taxon>eudicotyledons</taxon>
        <taxon>Gunneridae</taxon>
        <taxon>Pentapetalae</taxon>
        <taxon>rosids</taxon>
        <taxon>malvids</taxon>
        <taxon>Malvales</taxon>
        <taxon>Malvaceae</taxon>
        <taxon>Malvoideae</taxon>
        <taxon>Gossypium</taxon>
    </lineage>
</organism>
<protein>
    <submittedName>
        <fullName evidence="1">Uncharacterized protein</fullName>
    </submittedName>
</protein>
<gene>
    <name evidence="1" type="ORF">PVK06_047740</name>
</gene>
<reference evidence="1 2" key="1">
    <citation type="submission" date="2023-03" db="EMBL/GenBank/DDBJ databases">
        <title>WGS of Gossypium arboreum.</title>
        <authorList>
            <person name="Yu D."/>
        </authorList>
    </citation>
    <scope>NUCLEOTIDE SEQUENCE [LARGE SCALE GENOMIC DNA]</scope>
    <source>
        <tissue evidence="1">Leaf</tissue>
    </source>
</reference>
<comment type="caution">
    <text evidence="1">The sequence shown here is derived from an EMBL/GenBank/DDBJ whole genome shotgun (WGS) entry which is preliminary data.</text>
</comment>
<proteinExistence type="predicted"/>
<sequence>MDPERAIADDVESNATAPAQRVVSAKSRLISSSQGGEAKQASFQMMTEWFTVFVRTNSAAQQPLSPLVPQQVLVVPKVIDPIRLSKPLVDKIRKHGAEEFRAMVDDDAERAEF</sequence>
<evidence type="ECO:0000313" key="1">
    <source>
        <dbReference type="EMBL" id="KAK5771524.1"/>
    </source>
</evidence>
<name>A0ABR0ME36_GOSAR</name>
<dbReference type="EMBL" id="JARKNE010000013">
    <property type="protein sequence ID" value="KAK5771524.1"/>
    <property type="molecule type" value="Genomic_DNA"/>
</dbReference>
<keyword evidence="2" id="KW-1185">Reference proteome</keyword>
<evidence type="ECO:0000313" key="2">
    <source>
        <dbReference type="Proteomes" id="UP001358586"/>
    </source>
</evidence>